<keyword evidence="8" id="KW-1185">Reference proteome</keyword>
<name>A0ABN9HTT2_9NEOB</name>
<dbReference type="InterPro" id="IPR002119">
    <property type="entry name" value="Histone_H2A"/>
</dbReference>
<evidence type="ECO:0000256" key="3">
    <source>
        <dbReference type="ARBA" id="ARBA00022843"/>
    </source>
</evidence>
<evidence type="ECO:0000256" key="4">
    <source>
        <dbReference type="ARBA" id="ARBA00023125"/>
    </source>
</evidence>
<reference evidence="7" key="1">
    <citation type="submission" date="2023-05" db="EMBL/GenBank/DDBJ databases">
        <authorList>
            <person name="Stuckert A."/>
        </authorList>
    </citation>
    <scope>NUCLEOTIDE SEQUENCE</scope>
</reference>
<dbReference type="InterPro" id="IPR032454">
    <property type="entry name" value="Histone_H2A_C"/>
</dbReference>
<evidence type="ECO:0000256" key="5">
    <source>
        <dbReference type="ARBA" id="ARBA00023269"/>
    </source>
</evidence>
<dbReference type="Proteomes" id="UP001162483">
    <property type="component" value="Unassembled WGS sequence"/>
</dbReference>
<accession>A0ABN9HTT2</accession>
<protein>
    <recommendedName>
        <fullName evidence="6">Histone H2A C-terminal domain-containing protein</fullName>
    </recommendedName>
</protein>
<keyword evidence="5" id="KW-0544">Nucleosome core</keyword>
<evidence type="ECO:0000256" key="2">
    <source>
        <dbReference type="ARBA" id="ARBA00022454"/>
    </source>
</evidence>
<evidence type="ECO:0000313" key="7">
    <source>
        <dbReference type="EMBL" id="CAI9623446.1"/>
    </source>
</evidence>
<sequence>MTENLKLASNAICHNKKTLTPRLAGCNDEELNKLLSRVTIAQGGVLPNIQHLPEKTKSHKPVKAK</sequence>
<evidence type="ECO:0000313" key="8">
    <source>
        <dbReference type="Proteomes" id="UP001162483"/>
    </source>
</evidence>
<organism evidence="7 8">
    <name type="scientific">Staurois parvus</name>
    <dbReference type="NCBI Taxonomy" id="386267"/>
    <lineage>
        <taxon>Eukaryota</taxon>
        <taxon>Metazoa</taxon>
        <taxon>Chordata</taxon>
        <taxon>Craniata</taxon>
        <taxon>Vertebrata</taxon>
        <taxon>Euteleostomi</taxon>
        <taxon>Amphibia</taxon>
        <taxon>Batrachia</taxon>
        <taxon>Anura</taxon>
        <taxon>Neobatrachia</taxon>
        <taxon>Ranoidea</taxon>
        <taxon>Ranidae</taxon>
        <taxon>Staurois</taxon>
    </lineage>
</organism>
<gene>
    <name evidence="7" type="ORF">SPARVUS_LOCUS16467550</name>
</gene>
<proteinExistence type="predicted"/>
<dbReference type="Gene3D" id="1.10.20.10">
    <property type="entry name" value="Histone, subunit A"/>
    <property type="match status" value="1"/>
</dbReference>
<dbReference type="PANTHER" id="PTHR23430">
    <property type="entry name" value="HISTONE H2A"/>
    <property type="match status" value="1"/>
</dbReference>
<dbReference type="PRINTS" id="PR00620">
    <property type="entry name" value="HISTONEH2A"/>
</dbReference>
<evidence type="ECO:0000256" key="1">
    <source>
        <dbReference type="ARBA" id="ARBA00004286"/>
    </source>
</evidence>
<dbReference type="Pfam" id="PF16211">
    <property type="entry name" value="Histone_H2A_C"/>
    <property type="match status" value="1"/>
</dbReference>
<dbReference type="InterPro" id="IPR009072">
    <property type="entry name" value="Histone-fold"/>
</dbReference>
<keyword evidence="4" id="KW-0238">DNA-binding</keyword>
<comment type="caution">
    <text evidence="7">The sequence shown here is derived from an EMBL/GenBank/DDBJ whole genome shotgun (WGS) entry which is preliminary data.</text>
</comment>
<dbReference type="EMBL" id="CATNWA010021656">
    <property type="protein sequence ID" value="CAI9623446.1"/>
    <property type="molecule type" value="Genomic_DNA"/>
</dbReference>
<feature type="domain" description="Histone H2A C-terminal" evidence="6">
    <location>
        <begin position="29"/>
        <end position="59"/>
    </location>
</feature>
<comment type="subcellular location">
    <subcellularLocation>
        <location evidence="1">Chromosome</location>
    </subcellularLocation>
</comment>
<dbReference type="SUPFAM" id="SSF47113">
    <property type="entry name" value="Histone-fold"/>
    <property type="match status" value="1"/>
</dbReference>
<keyword evidence="2" id="KW-0158">Chromosome</keyword>
<evidence type="ECO:0000259" key="6">
    <source>
        <dbReference type="Pfam" id="PF16211"/>
    </source>
</evidence>
<keyword evidence="3" id="KW-0832">Ubl conjugation</keyword>